<feature type="domain" description="Histidine kinase" evidence="6">
    <location>
        <begin position="419"/>
        <end position="634"/>
    </location>
</feature>
<dbReference type="InterPro" id="IPR004358">
    <property type="entry name" value="Sig_transdc_His_kin-like_C"/>
</dbReference>
<dbReference type="InterPro" id="IPR003661">
    <property type="entry name" value="HisK_dim/P_dom"/>
</dbReference>
<keyword evidence="5" id="KW-0812">Transmembrane</keyword>
<dbReference type="GO" id="GO:0000155">
    <property type="term" value="F:phosphorelay sensor kinase activity"/>
    <property type="evidence" value="ECO:0007669"/>
    <property type="project" value="InterPro"/>
</dbReference>
<dbReference type="SMART" id="SM00387">
    <property type="entry name" value="HATPase_c"/>
    <property type="match status" value="1"/>
</dbReference>
<dbReference type="InterPro" id="IPR036097">
    <property type="entry name" value="HisK_dim/P_sf"/>
</dbReference>
<dbReference type="Pfam" id="PF02518">
    <property type="entry name" value="HATPase_c"/>
    <property type="match status" value="1"/>
</dbReference>
<evidence type="ECO:0000256" key="3">
    <source>
        <dbReference type="ARBA" id="ARBA00022553"/>
    </source>
</evidence>
<dbReference type="SUPFAM" id="SSF55874">
    <property type="entry name" value="ATPase domain of HSP90 chaperone/DNA topoisomerase II/histidine kinase"/>
    <property type="match status" value="1"/>
</dbReference>
<feature type="transmembrane region" description="Helical" evidence="5">
    <location>
        <begin position="351"/>
        <end position="375"/>
    </location>
</feature>
<dbReference type="Pfam" id="PF13181">
    <property type="entry name" value="TPR_8"/>
    <property type="match status" value="1"/>
</dbReference>
<keyword evidence="5" id="KW-1133">Transmembrane helix</keyword>
<dbReference type="PROSITE" id="PS50109">
    <property type="entry name" value="HIS_KIN"/>
    <property type="match status" value="1"/>
</dbReference>
<dbReference type="InterPro" id="IPR019734">
    <property type="entry name" value="TPR_rpt"/>
</dbReference>
<accession>A0A562UHE2</accession>
<dbReference type="RefSeq" id="WP_144909336.1">
    <property type="nucleotide sequence ID" value="NZ_VLLI01000001.1"/>
</dbReference>
<dbReference type="OrthoDB" id="9810447at2"/>
<keyword evidence="4" id="KW-0802">TPR repeat</keyword>
<keyword evidence="3" id="KW-0597">Phosphoprotein</keyword>
<dbReference type="PANTHER" id="PTHR43547:SF2">
    <property type="entry name" value="HYBRID SIGNAL TRANSDUCTION HISTIDINE KINASE C"/>
    <property type="match status" value="1"/>
</dbReference>
<keyword evidence="7" id="KW-0808">Transferase</keyword>
<dbReference type="Proteomes" id="UP000317010">
    <property type="component" value="Unassembled WGS sequence"/>
</dbReference>
<keyword evidence="5" id="KW-0472">Membrane</keyword>
<dbReference type="InterPro" id="IPR005467">
    <property type="entry name" value="His_kinase_dom"/>
</dbReference>
<keyword evidence="7" id="KW-0418">Kinase</keyword>
<sequence>MRGFIIILFIILIFTLPSIAQKNQSKNDSLNSFFSKVKIDRLNNTAHNIYLSAPDSAREMASEALLLAGKAKYAYGRGESYLTIGLIYWSQSYYPISLFYLKSALSYFPKTRPLERSDAYKAIGRTYADLKKYKEALVYLDTAMYYAGNDTVCIAKVISEKANVYSEQKDYKKALKAAMFSLKLNKKVRDNNNIAVLYSRLSSIYNKMGNYTAAIAYNDTALLKSAQVNNLRLRAYTYIEYARVYNNNGRYNDAISNALKAMALADKIGVIDATYKSYQEIINSYSLKNDLKEALNWQTKYNVIRDSLNNVAKLKTIKLIQNYYDLNSRMNNISLMEEKDKTNKAKIKSQYVLIEILMMSLVVLVTICCATFYFYKQKKILSSKLQQQHKELLDQKQLIEIQTINLQKVNGLKDKLLAVIGHDLRTPVANLSNIIEMFDENYLSANEVRELMKDISPIIKGAELTLSNLLDWAGSQIKGRNIHSSNIDIYLLGLEMEQTFAHDLQLKKIDFINQAYPGRGVYADENHLKVILRNLIGNAIKFTETGNIMLTTVIENNDLIVNVTDSGKGMTVDEIDRLFYLNTHFSNSGTSGEKGTGIGLLLCKELVELNGGKLSVKSVPGQGSTFYFNLPLVKAYA</sequence>
<evidence type="ECO:0000313" key="8">
    <source>
        <dbReference type="Proteomes" id="UP000317010"/>
    </source>
</evidence>
<dbReference type="EC" id="2.7.13.3" evidence="2"/>
<evidence type="ECO:0000256" key="5">
    <source>
        <dbReference type="SAM" id="Phobius"/>
    </source>
</evidence>
<dbReference type="InterPro" id="IPR003594">
    <property type="entry name" value="HATPase_dom"/>
</dbReference>
<dbReference type="PROSITE" id="PS50005">
    <property type="entry name" value="TPR"/>
    <property type="match status" value="1"/>
</dbReference>
<keyword evidence="8" id="KW-1185">Reference proteome</keyword>
<protein>
    <recommendedName>
        <fullName evidence="2">histidine kinase</fullName>
        <ecNumber evidence="2">2.7.13.3</ecNumber>
    </recommendedName>
</protein>
<name>A0A562UHE2_9SPHI</name>
<dbReference type="Gene3D" id="1.25.40.10">
    <property type="entry name" value="Tetratricopeptide repeat domain"/>
    <property type="match status" value="2"/>
</dbReference>
<dbReference type="PANTHER" id="PTHR43547">
    <property type="entry name" value="TWO-COMPONENT HISTIDINE KINASE"/>
    <property type="match status" value="1"/>
</dbReference>
<feature type="repeat" description="TPR" evidence="4">
    <location>
        <begin position="117"/>
        <end position="150"/>
    </location>
</feature>
<gene>
    <name evidence="7" type="ORF">JN11_00540</name>
</gene>
<dbReference type="CDD" id="cd00082">
    <property type="entry name" value="HisKA"/>
    <property type="match status" value="1"/>
</dbReference>
<comment type="caution">
    <text evidence="7">The sequence shown here is derived from an EMBL/GenBank/DDBJ whole genome shotgun (WGS) entry which is preliminary data.</text>
</comment>
<dbReference type="InterPro" id="IPR036890">
    <property type="entry name" value="HATPase_C_sf"/>
</dbReference>
<evidence type="ECO:0000256" key="1">
    <source>
        <dbReference type="ARBA" id="ARBA00000085"/>
    </source>
</evidence>
<dbReference type="Gene3D" id="3.30.565.10">
    <property type="entry name" value="Histidine kinase-like ATPase, C-terminal domain"/>
    <property type="match status" value="1"/>
</dbReference>
<dbReference type="SUPFAM" id="SSF47384">
    <property type="entry name" value="Homodimeric domain of signal transducing histidine kinase"/>
    <property type="match status" value="1"/>
</dbReference>
<dbReference type="Gene3D" id="1.10.287.130">
    <property type="match status" value="1"/>
</dbReference>
<reference evidence="7 8" key="1">
    <citation type="submission" date="2019-07" db="EMBL/GenBank/DDBJ databases">
        <title>Genomic Encyclopedia of Archaeal and Bacterial Type Strains, Phase II (KMG-II): from individual species to whole genera.</title>
        <authorList>
            <person name="Goeker M."/>
        </authorList>
    </citation>
    <scope>NUCLEOTIDE SEQUENCE [LARGE SCALE GENOMIC DNA]</scope>
    <source>
        <strain evidence="7 8">ATCC BAA-1854</strain>
    </source>
</reference>
<dbReference type="AlphaFoldDB" id="A0A562UHE2"/>
<evidence type="ECO:0000256" key="4">
    <source>
        <dbReference type="PROSITE-ProRule" id="PRU00339"/>
    </source>
</evidence>
<dbReference type="InterPro" id="IPR011990">
    <property type="entry name" value="TPR-like_helical_dom_sf"/>
</dbReference>
<dbReference type="SMART" id="SM00028">
    <property type="entry name" value="TPR"/>
    <property type="match status" value="5"/>
</dbReference>
<dbReference type="PRINTS" id="PR00344">
    <property type="entry name" value="BCTRLSENSOR"/>
</dbReference>
<evidence type="ECO:0000313" key="7">
    <source>
        <dbReference type="EMBL" id="TWJ04817.1"/>
    </source>
</evidence>
<organism evidence="7 8">
    <name type="scientific">Mucilaginibacter frigoritolerans</name>
    <dbReference type="NCBI Taxonomy" id="652788"/>
    <lineage>
        <taxon>Bacteria</taxon>
        <taxon>Pseudomonadati</taxon>
        <taxon>Bacteroidota</taxon>
        <taxon>Sphingobacteriia</taxon>
        <taxon>Sphingobacteriales</taxon>
        <taxon>Sphingobacteriaceae</taxon>
        <taxon>Mucilaginibacter</taxon>
    </lineage>
</organism>
<evidence type="ECO:0000259" key="6">
    <source>
        <dbReference type="PROSITE" id="PS50109"/>
    </source>
</evidence>
<proteinExistence type="predicted"/>
<dbReference type="EMBL" id="VLLI01000001">
    <property type="protein sequence ID" value="TWJ04817.1"/>
    <property type="molecule type" value="Genomic_DNA"/>
</dbReference>
<comment type="catalytic activity">
    <reaction evidence="1">
        <text>ATP + protein L-histidine = ADP + protein N-phospho-L-histidine.</text>
        <dbReference type="EC" id="2.7.13.3"/>
    </reaction>
</comment>
<dbReference type="SUPFAM" id="SSF48452">
    <property type="entry name" value="TPR-like"/>
    <property type="match status" value="2"/>
</dbReference>
<evidence type="ECO:0000256" key="2">
    <source>
        <dbReference type="ARBA" id="ARBA00012438"/>
    </source>
</evidence>